<evidence type="ECO:0000313" key="2">
    <source>
        <dbReference type="EMBL" id="PRD64067.1"/>
    </source>
</evidence>
<protein>
    <submittedName>
        <fullName evidence="2">Uncharacterized protein</fullName>
    </submittedName>
</protein>
<dbReference type="AlphaFoldDB" id="A0A2S9K117"/>
<keyword evidence="1" id="KW-0472">Membrane</keyword>
<organism evidence="2 3">
    <name type="scientific">Malikia granosa</name>
    <dbReference type="NCBI Taxonomy" id="263067"/>
    <lineage>
        <taxon>Bacteria</taxon>
        <taxon>Pseudomonadati</taxon>
        <taxon>Pseudomonadota</taxon>
        <taxon>Betaproteobacteria</taxon>
        <taxon>Burkholderiales</taxon>
        <taxon>Comamonadaceae</taxon>
        <taxon>Malikia</taxon>
    </lineage>
</organism>
<proteinExistence type="predicted"/>
<keyword evidence="1" id="KW-1133">Transmembrane helix</keyword>
<gene>
    <name evidence="2" type="ORF">C6P64_16355</name>
</gene>
<sequence>MAGLFNKLPGFQQTPAGAERVTLRRLPRIAWVGTLLLLVPSLLARLAIWLGFSDEGPGMPGMVDIYVLSLVILHWTVLFTVGIYAFIVLVMKGPAYVADPYPMNDADEL</sequence>
<comment type="caution">
    <text evidence="2">The sequence shown here is derived from an EMBL/GenBank/DDBJ whole genome shotgun (WGS) entry which is preliminary data.</text>
</comment>
<feature type="transmembrane region" description="Helical" evidence="1">
    <location>
        <begin position="72"/>
        <end position="91"/>
    </location>
</feature>
<evidence type="ECO:0000256" key="1">
    <source>
        <dbReference type="SAM" id="Phobius"/>
    </source>
</evidence>
<dbReference type="OrthoDB" id="8537001at2"/>
<reference evidence="2 3" key="1">
    <citation type="submission" date="2018-03" db="EMBL/GenBank/DDBJ databases">
        <title>Comparative genomics illustrates the genes involved in a hyperalkaliphilic mechanisms of Serpentinomonas isolated from highly-alkaline calcium-rich serpentinized springs.</title>
        <authorList>
            <person name="Suzuki S."/>
            <person name="Ishii S."/>
            <person name="Walworth N."/>
            <person name="Bird L."/>
            <person name="Kuenen J.G."/>
            <person name="Nealson K.H."/>
        </authorList>
    </citation>
    <scope>NUCLEOTIDE SEQUENCE [LARGE SCALE GENOMIC DNA]</scope>
    <source>
        <strain evidence="2 3">P1</strain>
    </source>
</reference>
<name>A0A2S9K117_9BURK</name>
<accession>A0A2S9K117</accession>
<evidence type="ECO:0000313" key="3">
    <source>
        <dbReference type="Proteomes" id="UP000238589"/>
    </source>
</evidence>
<dbReference type="RefSeq" id="WP_105749611.1">
    <property type="nucleotide sequence ID" value="NZ_PVLQ01000100.1"/>
</dbReference>
<dbReference type="Proteomes" id="UP000238589">
    <property type="component" value="Unassembled WGS sequence"/>
</dbReference>
<keyword evidence="1" id="KW-0812">Transmembrane</keyword>
<keyword evidence="3" id="KW-1185">Reference proteome</keyword>
<dbReference type="EMBL" id="PVLQ01000100">
    <property type="protein sequence ID" value="PRD64067.1"/>
    <property type="molecule type" value="Genomic_DNA"/>
</dbReference>
<feature type="transmembrane region" description="Helical" evidence="1">
    <location>
        <begin position="29"/>
        <end position="52"/>
    </location>
</feature>